<keyword evidence="2" id="KW-1185">Reference proteome</keyword>
<dbReference type="STRING" id="497964.CfE428DRAFT_1220"/>
<proteinExistence type="predicted"/>
<dbReference type="EMBL" id="ABVL01000003">
    <property type="protein sequence ID" value="EDY20927.1"/>
    <property type="molecule type" value="Genomic_DNA"/>
</dbReference>
<organism evidence="1 2">
    <name type="scientific">Chthoniobacter flavus Ellin428</name>
    <dbReference type="NCBI Taxonomy" id="497964"/>
    <lineage>
        <taxon>Bacteria</taxon>
        <taxon>Pseudomonadati</taxon>
        <taxon>Verrucomicrobiota</taxon>
        <taxon>Spartobacteria</taxon>
        <taxon>Chthoniobacterales</taxon>
        <taxon>Chthoniobacteraceae</taxon>
        <taxon>Chthoniobacter</taxon>
    </lineage>
</organism>
<dbReference type="InterPro" id="IPR013406">
    <property type="entry name" value="CHP02574_addiction_mod"/>
</dbReference>
<comment type="caution">
    <text evidence="1">The sequence shown here is derived from an EMBL/GenBank/DDBJ whole genome shotgun (WGS) entry which is preliminary data.</text>
</comment>
<sequence length="78" mass="8894">MLLEKLPAVQSLAPEEKWLLIDELWRDLARQLESSPADAQTVALLEARFAEYLANPETTGSPADEAFARLAERKRQWK</sequence>
<evidence type="ECO:0000313" key="1">
    <source>
        <dbReference type="EMBL" id="EDY20927.1"/>
    </source>
</evidence>
<dbReference type="RefSeq" id="WP_006978546.1">
    <property type="nucleotide sequence ID" value="NZ_ABVL01000003.1"/>
</dbReference>
<evidence type="ECO:0000313" key="2">
    <source>
        <dbReference type="Proteomes" id="UP000005824"/>
    </source>
</evidence>
<accession>B4CXC9</accession>
<evidence type="ECO:0008006" key="3">
    <source>
        <dbReference type="Google" id="ProtNLM"/>
    </source>
</evidence>
<dbReference type="AlphaFoldDB" id="B4CXC9"/>
<dbReference type="Pfam" id="PF09720">
    <property type="entry name" value="Unstab_antitox"/>
    <property type="match status" value="1"/>
</dbReference>
<dbReference type="InParanoid" id="B4CXC9"/>
<gene>
    <name evidence="1" type="ORF">CfE428DRAFT_1220</name>
</gene>
<reference evidence="1 2" key="1">
    <citation type="journal article" date="2011" name="J. Bacteriol.">
        <title>Genome sequence of Chthoniobacter flavus Ellin428, an aerobic heterotrophic soil bacterium.</title>
        <authorList>
            <person name="Kant R."/>
            <person name="van Passel M.W."/>
            <person name="Palva A."/>
            <person name="Lucas S."/>
            <person name="Lapidus A."/>
            <person name="Glavina Del Rio T."/>
            <person name="Dalin E."/>
            <person name="Tice H."/>
            <person name="Bruce D."/>
            <person name="Goodwin L."/>
            <person name="Pitluck S."/>
            <person name="Larimer F.W."/>
            <person name="Land M.L."/>
            <person name="Hauser L."/>
            <person name="Sangwan P."/>
            <person name="de Vos W.M."/>
            <person name="Janssen P.H."/>
            <person name="Smidt H."/>
        </authorList>
    </citation>
    <scope>NUCLEOTIDE SEQUENCE [LARGE SCALE GENOMIC DNA]</scope>
    <source>
        <strain evidence="1 2">Ellin428</strain>
    </source>
</reference>
<dbReference type="Proteomes" id="UP000005824">
    <property type="component" value="Unassembled WGS sequence"/>
</dbReference>
<protein>
    <recommendedName>
        <fullName evidence="3">Addiction module component, TIGR02574 family</fullName>
    </recommendedName>
</protein>
<name>B4CXC9_9BACT</name>